<dbReference type="EMBL" id="RCMI01000002">
    <property type="protein sequence ID" value="KAG2944635.1"/>
    <property type="molecule type" value="Genomic_DNA"/>
</dbReference>
<dbReference type="Proteomes" id="UP000251314">
    <property type="component" value="Unassembled WGS sequence"/>
</dbReference>
<proteinExistence type="predicted"/>
<dbReference type="STRING" id="29920.A0A329T765"/>
<organism evidence="3 4">
    <name type="scientific">Phytophthora cactorum</name>
    <dbReference type="NCBI Taxonomy" id="29920"/>
    <lineage>
        <taxon>Eukaryota</taxon>
        <taxon>Sar</taxon>
        <taxon>Stramenopiles</taxon>
        <taxon>Oomycota</taxon>
        <taxon>Peronosporomycetes</taxon>
        <taxon>Peronosporales</taxon>
        <taxon>Peronosporaceae</taxon>
        <taxon>Phytophthora</taxon>
    </lineage>
</organism>
<dbReference type="EMBL" id="MJFZ01000001">
    <property type="protein sequence ID" value="RAW43842.1"/>
    <property type="molecule type" value="Genomic_DNA"/>
</dbReference>
<comment type="caution">
    <text evidence="3">The sequence shown here is derived from an EMBL/GenBank/DDBJ whole genome shotgun (WGS) entry which is preliminary data.</text>
</comment>
<dbReference type="VEuPathDB" id="FungiDB:PC110_g49"/>
<evidence type="ECO:0000313" key="2">
    <source>
        <dbReference type="EMBL" id="KAG2953972.1"/>
    </source>
</evidence>
<dbReference type="Proteomes" id="UP000736787">
    <property type="component" value="Unassembled WGS sequence"/>
</dbReference>
<keyword evidence="4" id="KW-1185">Reference proteome</keyword>
<accession>A0A329T765</accession>
<dbReference type="EMBL" id="RCMK01000019">
    <property type="protein sequence ID" value="KAG2953972.1"/>
    <property type="molecule type" value="Genomic_DNA"/>
</dbReference>
<dbReference type="AlphaFoldDB" id="A0A329T765"/>
<gene>
    <name evidence="3" type="ORF">PC110_g49</name>
    <name evidence="1" type="ORF">PC115_g183</name>
    <name evidence="2" type="ORF">PC117_g1594</name>
</gene>
<name>A0A329T765_9STRA</name>
<protein>
    <submittedName>
        <fullName evidence="3">Uncharacterized protein</fullName>
    </submittedName>
</protein>
<evidence type="ECO:0000313" key="4">
    <source>
        <dbReference type="Proteomes" id="UP000251314"/>
    </source>
</evidence>
<evidence type="ECO:0000313" key="1">
    <source>
        <dbReference type="EMBL" id="KAG2944635.1"/>
    </source>
</evidence>
<dbReference type="Proteomes" id="UP000774804">
    <property type="component" value="Unassembled WGS sequence"/>
</dbReference>
<evidence type="ECO:0000313" key="3">
    <source>
        <dbReference type="EMBL" id="RAW43842.1"/>
    </source>
</evidence>
<reference evidence="3 4" key="1">
    <citation type="submission" date="2018-01" db="EMBL/GenBank/DDBJ databases">
        <title>Draft genome of the strawberry crown rot pathogen Phytophthora cactorum.</title>
        <authorList>
            <person name="Armitage A.D."/>
            <person name="Lysoe E."/>
            <person name="Nellist C.F."/>
            <person name="Harrison R.J."/>
            <person name="Brurberg M.B."/>
        </authorList>
    </citation>
    <scope>NUCLEOTIDE SEQUENCE [LARGE SCALE GENOMIC DNA]</scope>
    <source>
        <strain evidence="3 4">10300</strain>
    </source>
</reference>
<dbReference type="OrthoDB" id="94274at2759"/>
<reference evidence="1" key="2">
    <citation type="submission" date="2018-10" db="EMBL/GenBank/DDBJ databases">
        <title>Effector identification in a new, highly contiguous assembly of the strawberry crown rot pathogen Phytophthora cactorum.</title>
        <authorList>
            <person name="Armitage A.D."/>
            <person name="Nellist C.F."/>
            <person name="Bates H."/>
            <person name="Vickerstaff R.J."/>
            <person name="Harrison R.J."/>
        </authorList>
    </citation>
    <scope>NUCLEOTIDE SEQUENCE</scope>
    <source>
        <strain evidence="1">4032</strain>
        <strain evidence="2">4040</strain>
    </source>
</reference>
<sequence length="52" mass="5800">MATESTGEAELRLFFSVVQPNVSVVAYLEDVDCTAMFPNENKRPEVTYITVS</sequence>